<evidence type="ECO:0000256" key="1">
    <source>
        <dbReference type="SAM" id="MobiDB-lite"/>
    </source>
</evidence>
<sequence length="115" mass="13304">MKDAWKKLQETDGVPKTTRKPFDLEDINTLLLEYHEGMDPLEEDQPDEKQMMEEGRDEVEEAVRDEPQPSTSTVKSNNTQQWALASTSGISWEGLHYLHKTNIWHSGVHSLELLR</sequence>
<evidence type="ECO:0000313" key="2">
    <source>
        <dbReference type="EMBL" id="RXN01097.1"/>
    </source>
</evidence>
<organism evidence="2 3">
    <name type="scientific">Acipenser ruthenus</name>
    <name type="common">Sterlet sturgeon</name>
    <dbReference type="NCBI Taxonomy" id="7906"/>
    <lineage>
        <taxon>Eukaryota</taxon>
        <taxon>Metazoa</taxon>
        <taxon>Chordata</taxon>
        <taxon>Craniata</taxon>
        <taxon>Vertebrata</taxon>
        <taxon>Euteleostomi</taxon>
        <taxon>Actinopterygii</taxon>
        <taxon>Chondrostei</taxon>
        <taxon>Acipenseriformes</taxon>
        <taxon>Acipenseridae</taxon>
        <taxon>Acipenser</taxon>
    </lineage>
</organism>
<feature type="region of interest" description="Disordered" evidence="1">
    <location>
        <begin position="38"/>
        <end position="80"/>
    </location>
</feature>
<protein>
    <submittedName>
        <fullName evidence="2">Uncharacterized protein</fullName>
    </submittedName>
</protein>
<proteinExistence type="predicted"/>
<accession>A0A662YYI4</accession>
<comment type="caution">
    <text evidence="2">The sequence shown here is derived from an EMBL/GenBank/DDBJ whole genome shotgun (WGS) entry which is preliminary data.</text>
</comment>
<keyword evidence="3" id="KW-1185">Reference proteome</keyword>
<dbReference type="AlphaFoldDB" id="A0A662YYI4"/>
<gene>
    <name evidence="2" type="ORF">EOD39_7976</name>
</gene>
<dbReference type="EMBL" id="SCEB01000087">
    <property type="protein sequence ID" value="RXN01097.1"/>
    <property type="molecule type" value="Genomic_DNA"/>
</dbReference>
<feature type="region of interest" description="Disordered" evidence="1">
    <location>
        <begin position="1"/>
        <end position="20"/>
    </location>
</feature>
<feature type="compositionally biased region" description="Basic and acidic residues" evidence="1">
    <location>
        <begin position="1"/>
        <end position="10"/>
    </location>
</feature>
<name>A0A662YYI4_ACIRT</name>
<reference evidence="2 3" key="1">
    <citation type="submission" date="2019-01" db="EMBL/GenBank/DDBJ databases">
        <title>Draft Genome and Complete Hox-Cluster Characterization of the Sterlet Sturgeon (Acipenser ruthenus).</title>
        <authorList>
            <person name="Wei Q."/>
        </authorList>
    </citation>
    <scope>NUCLEOTIDE SEQUENCE [LARGE SCALE GENOMIC DNA]</scope>
    <source>
        <strain evidence="2">WHYD16114868_AA</strain>
        <tissue evidence="2">Blood</tissue>
    </source>
</reference>
<evidence type="ECO:0000313" key="3">
    <source>
        <dbReference type="Proteomes" id="UP000289886"/>
    </source>
</evidence>
<dbReference type="Proteomes" id="UP000289886">
    <property type="component" value="Unassembled WGS sequence"/>
</dbReference>
<feature type="compositionally biased region" description="Polar residues" evidence="1">
    <location>
        <begin position="68"/>
        <end position="80"/>
    </location>
</feature>